<feature type="disulfide bond" evidence="4">
    <location>
        <begin position="27"/>
        <end position="70"/>
    </location>
</feature>
<comment type="caution">
    <text evidence="4">Lacks conserved residue(s) required for the propagation of feature annotation.</text>
</comment>
<dbReference type="PANTHER" id="PTHR45785:SF7">
    <property type="entry name" value="COMPLEMENT FACTOR H"/>
    <property type="match status" value="1"/>
</dbReference>
<evidence type="ECO:0000256" key="1">
    <source>
        <dbReference type="ARBA" id="ARBA00022659"/>
    </source>
</evidence>
<evidence type="ECO:0000259" key="5">
    <source>
        <dbReference type="PROSITE" id="PS50923"/>
    </source>
</evidence>
<sequence length="87" mass="9605">MIGSRKIECIDGEWTSSPSCIEEEKTCGLPPLITKGSAVNIVHHQYVHGDIVEYECEENYVMTGPKTVNCLSGEWTSLPSCAGKLFR</sequence>
<proteinExistence type="predicted"/>
<dbReference type="SUPFAM" id="SSF57535">
    <property type="entry name" value="Complement control module/SCR domain"/>
    <property type="match status" value="1"/>
</dbReference>
<organism evidence="6 7">
    <name type="scientific">Chelydra serpentina</name>
    <name type="common">Snapping turtle</name>
    <name type="synonym">Testudo serpentina</name>
    <dbReference type="NCBI Taxonomy" id="8475"/>
    <lineage>
        <taxon>Eukaryota</taxon>
        <taxon>Metazoa</taxon>
        <taxon>Chordata</taxon>
        <taxon>Craniata</taxon>
        <taxon>Vertebrata</taxon>
        <taxon>Euteleostomi</taxon>
        <taxon>Archelosauria</taxon>
        <taxon>Testudinata</taxon>
        <taxon>Testudines</taxon>
        <taxon>Cryptodira</taxon>
        <taxon>Durocryptodira</taxon>
        <taxon>Americhelydia</taxon>
        <taxon>Chelydroidea</taxon>
        <taxon>Chelydridae</taxon>
        <taxon>Chelydra</taxon>
    </lineage>
</organism>
<dbReference type="OrthoDB" id="9034217at2759"/>
<evidence type="ECO:0000256" key="4">
    <source>
        <dbReference type="PROSITE-ProRule" id="PRU00302"/>
    </source>
</evidence>
<reference evidence="6 7" key="1">
    <citation type="journal article" date="2020" name="G3 (Bethesda)">
        <title>Draft Genome of the Common Snapping Turtle, Chelydra serpentina, a Model for Phenotypic Plasticity in Reptiles.</title>
        <authorList>
            <person name="Das D."/>
            <person name="Singh S.K."/>
            <person name="Bierstedt J."/>
            <person name="Erickson A."/>
            <person name="Galli G.L.J."/>
            <person name="Crossley D.A. 2nd"/>
            <person name="Rhen T."/>
        </authorList>
    </citation>
    <scope>NUCLEOTIDE SEQUENCE [LARGE SCALE GENOMIC DNA]</scope>
    <source>
        <strain evidence="6">KW</strain>
    </source>
</reference>
<dbReference type="InterPro" id="IPR051503">
    <property type="entry name" value="ComplSys_Reg/VirEntry_Med"/>
</dbReference>
<protein>
    <submittedName>
        <fullName evidence="6">Complement factor H</fullName>
    </submittedName>
</protein>
<accession>A0A8T1SXM0</accession>
<dbReference type="GO" id="GO:0005615">
    <property type="term" value="C:extracellular space"/>
    <property type="evidence" value="ECO:0007669"/>
    <property type="project" value="TreeGrafter"/>
</dbReference>
<gene>
    <name evidence="6" type="ORF">G0U57_018456</name>
</gene>
<evidence type="ECO:0000313" key="6">
    <source>
        <dbReference type="EMBL" id="KAG6933761.1"/>
    </source>
</evidence>
<dbReference type="GO" id="GO:0006956">
    <property type="term" value="P:complement activation"/>
    <property type="evidence" value="ECO:0007669"/>
    <property type="project" value="TreeGrafter"/>
</dbReference>
<dbReference type="InterPro" id="IPR035976">
    <property type="entry name" value="Sushi/SCR/CCP_sf"/>
</dbReference>
<dbReference type="GO" id="GO:0001851">
    <property type="term" value="F:complement component C3b binding"/>
    <property type="evidence" value="ECO:0007669"/>
    <property type="project" value="TreeGrafter"/>
</dbReference>
<feature type="domain" description="Sushi" evidence="5">
    <location>
        <begin position="25"/>
        <end position="83"/>
    </location>
</feature>
<keyword evidence="1 4" id="KW-0768">Sushi</keyword>
<dbReference type="Proteomes" id="UP000765507">
    <property type="component" value="Unassembled WGS sequence"/>
</dbReference>
<dbReference type="SMART" id="SM00032">
    <property type="entry name" value="CCP"/>
    <property type="match status" value="1"/>
</dbReference>
<keyword evidence="2" id="KW-0732">Signal</keyword>
<dbReference type="Pfam" id="PF00084">
    <property type="entry name" value="Sushi"/>
    <property type="match status" value="1"/>
</dbReference>
<comment type="caution">
    <text evidence="6">The sequence shown here is derived from an EMBL/GenBank/DDBJ whole genome shotgun (WGS) entry which is preliminary data.</text>
</comment>
<dbReference type="Gene3D" id="2.10.70.10">
    <property type="entry name" value="Complement Module, domain 1"/>
    <property type="match status" value="1"/>
</dbReference>
<dbReference type="InterPro" id="IPR000436">
    <property type="entry name" value="Sushi_SCR_CCP_dom"/>
</dbReference>
<keyword evidence="3 4" id="KW-1015">Disulfide bond</keyword>
<dbReference type="PANTHER" id="PTHR45785">
    <property type="entry name" value="COMPLEMENT FACTOR H-RELATED"/>
    <property type="match status" value="1"/>
</dbReference>
<dbReference type="PROSITE" id="PS50923">
    <property type="entry name" value="SUSHI"/>
    <property type="match status" value="1"/>
</dbReference>
<dbReference type="AlphaFoldDB" id="A0A8T1SXM0"/>
<keyword evidence="7" id="KW-1185">Reference proteome</keyword>
<dbReference type="CDD" id="cd00033">
    <property type="entry name" value="CCP"/>
    <property type="match status" value="1"/>
</dbReference>
<evidence type="ECO:0000256" key="3">
    <source>
        <dbReference type="ARBA" id="ARBA00023157"/>
    </source>
</evidence>
<evidence type="ECO:0000313" key="7">
    <source>
        <dbReference type="Proteomes" id="UP000765507"/>
    </source>
</evidence>
<dbReference type="EMBL" id="JAHGAV010000067">
    <property type="protein sequence ID" value="KAG6933761.1"/>
    <property type="molecule type" value="Genomic_DNA"/>
</dbReference>
<evidence type="ECO:0000256" key="2">
    <source>
        <dbReference type="ARBA" id="ARBA00022729"/>
    </source>
</evidence>
<name>A0A8T1SXM0_CHESE</name>